<feature type="domain" description="DUF306" evidence="2">
    <location>
        <begin position="79"/>
        <end position="184"/>
    </location>
</feature>
<feature type="region of interest" description="Disordered" evidence="1">
    <location>
        <begin position="50"/>
        <end position="69"/>
    </location>
</feature>
<dbReference type="InterPro" id="IPR038670">
    <property type="entry name" value="HslJ-like_sf"/>
</dbReference>
<name>B0VRE3_ACIBS</name>
<protein>
    <recommendedName>
        <fullName evidence="2">DUF306 domain-containing protein</fullName>
    </recommendedName>
</protein>
<gene>
    <name evidence="3" type="ordered locus">ABSDF0555</name>
</gene>
<sequence>MPDNISDRRSCVMKIQRLRKKNSIDIARKLPLKCLFIAISLVLAACQSTSQPNNHKGQAKPTHRVQTPVVKKKVSPDGVQDIDWQITQINGHKAKFFNQWPTLSLNSTVKTVTGHTGCNRVFGRYTFDFSQKKLDMEVNAGHSSCDGALAQEAELVDSLQRIKRFQLVGNTLYLLDQSGQRLIQAEKK</sequence>
<accession>B0VRE3</accession>
<dbReference type="HOGENOM" id="CLU_1521983_0_0_6"/>
<organism evidence="3 4">
    <name type="scientific">Acinetobacter baumannii (strain SDF)</name>
    <dbReference type="NCBI Taxonomy" id="509170"/>
    <lineage>
        <taxon>Bacteria</taxon>
        <taxon>Pseudomonadati</taxon>
        <taxon>Pseudomonadota</taxon>
        <taxon>Gammaproteobacteria</taxon>
        <taxon>Moraxellales</taxon>
        <taxon>Moraxellaceae</taxon>
        <taxon>Acinetobacter</taxon>
        <taxon>Acinetobacter calcoaceticus/baumannii complex</taxon>
    </lineage>
</organism>
<evidence type="ECO:0000313" key="4">
    <source>
        <dbReference type="Proteomes" id="UP000001741"/>
    </source>
</evidence>
<dbReference type="BioCyc" id="ABAU509170:GCL9-461-MONOMER"/>
<dbReference type="InterPro" id="IPR005184">
    <property type="entry name" value="DUF306_Meta_HslJ"/>
</dbReference>
<dbReference type="PANTHER" id="PTHR35535:SF2">
    <property type="entry name" value="DUF306 DOMAIN-CONTAINING PROTEIN"/>
    <property type="match status" value="1"/>
</dbReference>
<reference evidence="3 4" key="1">
    <citation type="journal article" date="2008" name="PLoS ONE">
        <title>Comparative analysis of Acinetobacters: three genomes for three lifestyles.</title>
        <authorList>
            <person name="Vallenet D."/>
            <person name="Nordmann P."/>
            <person name="Barbe V."/>
            <person name="Poirel L."/>
            <person name="Mangenot S."/>
            <person name="Bataille E."/>
            <person name="Dossat C."/>
            <person name="Gas S."/>
            <person name="Kreimeyer A."/>
            <person name="Lenoble P."/>
            <person name="Oztas S."/>
            <person name="Poulain J."/>
            <person name="Segurens B."/>
            <person name="Robert C."/>
            <person name="Abergel C."/>
            <person name="Claverie J.M."/>
            <person name="Raoult D."/>
            <person name="Medigue C."/>
            <person name="Weissenbach J."/>
            <person name="Cruveiller S."/>
        </authorList>
    </citation>
    <scope>NUCLEOTIDE SEQUENCE [LARGE SCALE GENOMIC DNA]</scope>
    <source>
        <strain evidence="3 4">SDF</strain>
    </source>
</reference>
<proteinExistence type="predicted"/>
<evidence type="ECO:0000313" key="3">
    <source>
        <dbReference type="EMBL" id="CAO99937.1"/>
    </source>
</evidence>
<dbReference type="EMBL" id="CU468230">
    <property type="protein sequence ID" value="CAO99937.1"/>
    <property type="molecule type" value="Genomic_DNA"/>
</dbReference>
<dbReference type="KEGG" id="abm:ABSDF0555"/>
<dbReference type="InterPro" id="IPR053147">
    <property type="entry name" value="Hsp_HslJ-like"/>
</dbReference>
<dbReference type="AlphaFoldDB" id="B0VRE3"/>
<dbReference type="Gene3D" id="2.40.128.270">
    <property type="match status" value="1"/>
</dbReference>
<evidence type="ECO:0000259" key="2">
    <source>
        <dbReference type="Pfam" id="PF03724"/>
    </source>
</evidence>
<dbReference type="Pfam" id="PF03724">
    <property type="entry name" value="META"/>
    <property type="match status" value="1"/>
</dbReference>
<dbReference type="Proteomes" id="UP000001741">
    <property type="component" value="Chromosome"/>
</dbReference>
<dbReference type="PANTHER" id="PTHR35535">
    <property type="entry name" value="HEAT SHOCK PROTEIN HSLJ"/>
    <property type="match status" value="1"/>
</dbReference>
<evidence type="ECO:0000256" key="1">
    <source>
        <dbReference type="SAM" id="MobiDB-lite"/>
    </source>
</evidence>